<dbReference type="InterPro" id="IPR036514">
    <property type="entry name" value="SGNH_hydro_sf"/>
</dbReference>
<proteinExistence type="predicted"/>
<organism evidence="1 2">
    <name type="scientific">Piscirickettsia salmonis</name>
    <dbReference type="NCBI Taxonomy" id="1238"/>
    <lineage>
        <taxon>Bacteria</taxon>
        <taxon>Pseudomonadati</taxon>
        <taxon>Pseudomonadota</taxon>
        <taxon>Gammaproteobacteria</taxon>
        <taxon>Thiotrichales</taxon>
        <taxon>Piscirickettsiaceae</taxon>
        <taxon>Piscirickettsia</taxon>
    </lineage>
</organism>
<evidence type="ECO:0000313" key="1">
    <source>
        <dbReference type="EMBL" id="QGO04326.1"/>
    </source>
</evidence>
<dbReference type="AlphaFoldDB" id="A0A9Q6LI34"/>
<evidence type="ECO:0000313" key="2">
    <source>
        <dbReference type="Proteomes" id="UP000422232"/>
    </source>
</evidence>
<dbReference type="EMBL" id="CP038908">
    <property type="protein sequence ID" value="QGO04326.1"/>
    <property type="molecule type" value="Genomic_DNA"/>
</dbReference>
<dbReference type="RefSeq" id="WP_155047039.1">
    <property type="nucleotide sequence ID" value="NZ_CP038893.1"/>
</dbReference>
<gene>
    <name evidence="1" type="ORF">Psal009_00186</name>
</gene>
<sequence>MNMNSLLSVALQMTEGEVVKNDNTAYLIYIGGNDIAETLSNDLLSFKLKTFFSKVGSVSFPGTIAMNVKAAVDNLIQNANAKRIYILTYLNVANLPTAYNQSSSPLIRWPLKKLISSVVSTYNKQLISLFNTATYQSIINVLPIGQTIDKVAQTPQFYHSVQNGLSCINQVATATNPQPNINNCNYNNNQTYFAWNNSHLTTIANQYVAYQIYYNMINSIHLKTIQSDAKEQETIKKSVSSILALR</sequence>
<dbReference type="GO" id="GO:0016788">
    <property type="term" value="F:hydrolase activity, acting on ester bonds"/>
    <property type="evidence" value="ECO:0007669"/>
    <property type="project" value="UniProtKB-ARBA"/>
</dbReference>
<dbReference type="Proteomes" id="UP000422232">
    <property type="component" value="Chromosome"/>
</dbReference>
<accession>A0A9Q6LI34</accession>
<reference evidence="1 2" key="1">
    <citation type="submission" date="2019-04" db="EMBL/GenBank/DDBJ databases">
        <title>Complete genome sequencing of Piscirickettsia salmonis strain Psal-009.</title>
        <authorList>
            <person name="Schober I."/>
            <person name="Bunk B."/>
            <person name="Sproer C."/>
            <person name="Carril G.P."/>
            <person name="Riedel T."/>
            <person name="Flores-Herrera P.A."/>
            <person name="Nourdin-Galindo G."/>
            <person name="Marshall S.H."/>
            <person name="Overmann J."/>
        </authorList>
    </citation>
    <scope>NUCLEOTIDE SEQUENCE [LARGE SCALE GENOMIC DNA]</scope>
    <source>
        <strain evidence="1 2">Psal-009</strain>
    </source>
</reference>
<dbReference type="Gene3D" id="3.40.50.1110">
    <property type="entry name" value="SGNH hydrolase"/>
    <property type="match status" value="1"/>
</dbReference>
<name>A0A9Q6LI34_PISSA</name>
<keyword evidence="2" id="KW-1185">Reference proteome</keyword>
<protein>
    <submittedName>
        <fullName evidence="1">GDSL-like Lipase/Acylhydrolase</fullName>
    </submittedName>
</protein>